<gene>
    <name evidence="1" type="ORF">PGQ11_010028</name>
</gene>
<keyword evidence="2" id="KW-1185">Reference proteome</keyword>
<proteinExistence type="predicted"/>
<name>A0ABR2I9A7_9PEZI</name>
<evidence type="ECO:0000313" key="1">
    <source>
        <dbReference type="EMBL" id="KAK8859294.1"/>
    </source>
</evidence>
<reference evidence="1 2" key="1">
    <citation type="journal article" date="2024" name="IMA Fungus">
        <title>Apiospora arundinis, a panoply of carbohydrate-active enzymes and secondary metabolites.</title>
        <authorList>
            <person name="Sorensen T."/>
            <person name="Petersen C."/>
            <person name="Muurmann A.T."/>
            <person name="Christiansen J.V."/>
            <person name="Brundto M.L."/>
            <person name="Overgaard C.K."/>
            <person name="Boysen A.T."/>
            <person name="Wollenberg R.D."/>
            <person name="Larsen T.O."/>
            <person name="Sorensen J.L."/>
            <person name="Nielsen K.L."/>
            <person name="Sondergaard T.E."/>
        </authorList>
    </citation>
    <scope>NUCLEOTIDE SEQUENCE [LARGE SCALE GENOMIC DNA]</scope>
    <source>
        <strain evidence="1 2">AAU 773</strain>
    </source>
</reference>
<accession>A0ABR2I9A7</accession>
<comment type="caution">
    <text evidence="1">The sequence shown here is derived from an EMBL/GenBank/DDBJ whole genome shotgun (WGS) entry which is preliminary data.</text>
</comment>
<dbReference type="EMBL" id="JAPCWZ010000006">
    <property type="protein sequence ID" value="KAK8859294.1"/>
    <property type="molecule type" value="Genomic_DNA"/>
</dbReference>
<protein>
    <submittedName>
        <fullName evidence="1">HD-domain/PDEase-like protein</fullName>
    </submittedName>
</protein>
<organism evidence="1 2">
    <name type="scientific">Apiospora arundinis</name>
    <dbReference type="NCBI Taxonomy" id="335852"/>
    <lineage>
        <taxon>Eukaryota</taxon>
        <taxon>Fungi</taxon>
        <taxon>Dikarya</taxon>
        <taxon>Ascomycota</taxon>
        <taxon>Pezizomycotina</taxon>
        <taxon>Sordariomycetes</taxon>
        <taxon>Xylariomycetidae</taxon>
        <taxon>Amphisphaeriales</taxon>
        <taxon>Apiosporaceae</taxon>
        <taxon>Apiospora</taxon>
    </lineage>
</organism>
<sequence length="255" mass="27274">MKDTVLEKAKSPLHVKWFAWDLERLEVKATISVHKGPHGKSIGLTLKPIAGHLPGMAEQEITSDPFSLNDTEHHVGRRGKQPSVAVLASVVVVEISRSVGGYSNSVTYSVGDWAYLAISTTTRRTPLSISTQGTSIISQESSERSPNVRAAGATSYDVNHLATLMPPIEPMSSEEDLSNGSGAEKTIATNAVPGTNANGCYVCVVTVPHVRPLVGTNGEDRNVYSVPNNHRSYETVATGRGRQNGTCHSAQKLFG</sequence>
<evidence type="ECO:0000313" key="2">
    <source>
        <dbReference type="Proteomes" id="UP001390339"/>
    </source>
</evidence>
<dbReference type="Proteomes" id="UP001390339">
    <property type="component" value="Unassembled WGS sequence"/>
</dbReference>